<organism evidence="2">
    <name type="scientific">bioreactor metagenome</name>
    <dbReference type="NCBI Taxonomy" id="1076179"/>
    <lineage>
        <taxon>unclassified sequences</taxon>
        <taxon>metagenomes</taxon>
        <taxon>ecological metagenomes</taxon>
    </lineage>
</organism>
<comment type="caution">
    <text evidence="2">The sequence shown here is derived from an EMBL/GenBank/DDBJ whole genome shotgun (WGS) entry which is preliminary data.</text>
</comment>
<sequence>MDKNSELEEKDRLLEESKAETSRLHHDNIEGNRNLTNLNARLENIEEMQVKIKGGMIKSN</sequence>
<evidence type="ECO:0000313" key="2">
    <source>
        <dbReference type="EMBL" id="MPM43736.1"/>
    </source>
</evidence>
<gene>
    <name evidence="2" type="ORF">SDC9_90413</name>
</gene>
<dbReference type="EMBL" id="VSSQ01010213">
    <property type="protein sequence ID" value="MPM43736.1"/>
    <property type="molecule type" value="Genomic_DNA"/>
</dbReference>
<protein>
    <submittedName>
        <fullName evidence="2">Uncharacterized protein</fullName>
    </submittedName>
</protein>
<dbReference type="AlphaFoldDB" id="A0A644ZSL2"/>
<name>A0A644ZSL2_9ZZZZ</name>
<proteinExistence type="predicted"/>
<accession>A0A644ZSL2</accession>
<feature type="region of interest" description="Disordered" evidence="1">
    <location>
        <begin position="1"/>
        <end position="28"/>
    </location>
</feature>
<reference evidence="2" key="1">
    <citation type="submission" date="2019-08" db="EMBL/GenBank/DDBJ databases">
        <authorList>
            <person name="Kucharzyk K."/>
            <person name="Murdoch R.W."/>
            <person name="Higgins S."/>
            <person name="Loffler F."/>
        </authorList>
    </citation>
    <scope>NUCLEOTIDE SEQUENCE</scope>
</reference>
<evidence type="ECO:0000256" key="1">
    <source>
        <dbReference type="SAM" id="MobiDB-lite"/>
    </source>
</evidence>